<gene>
    <name evidence="2" type="ORF">F7R13_05680</name>
</gene>
<organism evidence="2 3">
    <name type="scientific">Burkholderia territorii</name>
    <dbReference type="NCBI Taxonomy" id="1503055"/>
    <lineage>
        <taxon>Bacteria</taxon>
        <taxon>Pseudomonadati</taxon>
        <taxon>Pseudomonadota</taxon>
        <taxon>Betaproteobacteria</taxon>
        <taxon>Burkholderiales</taxon>
        <taxon>Burkholderiaceae</taxon>
        <taxon>Burkholderia</taxon>
        <taxon>Burkholderia cepacia complex</taxon>
    </lineage>
</organism>
<sequence>MCDRKDCRRHKSSCWGWFDKKGLSVKNSCLCKLAMSLALAASGLSVCFAVRGVELSGAKPAYPWCSAISSNTTNPEELHASIVKNLRCVDLTRRFSPADISSKNYAASELQLKWHEHSATAYTGIGGDTILNDIAVTPSGRLVAVGGPGLQVVSNDGQGKTWHVVRHTPFGGALFGVTVLDDKRAFSVGGNREILRTQDGQDWEQFNQVFTSYTDPGRLALSFGNGGGGKAFDVAFSDPDHGIVVGQSDVCRSGDECKFVGEVLRTIDGGQRWVPVTSRPLGNTFAFTRVIFVNASEGWVAGSQGALLHTIDGGEHWNRVLSLEDPDAKSVNFGGLSFNSTKHGCVGGSYKVWCTWDGGIKWKRAKLELPQGLEGSSEIGITRLLLPDDFNGWLITKQGLILRTDNGGSQWKLWMNVAETAPAMLTGVQLTGLALGRERVWVVGGADFEKNENADASQGKSSMNSSSLILSWPL</sequence>
<reference evidence="2 3" key="1">
    <citation type="submission" date="2019-09" db="EMBL/GenBank/DDBJ databases">
        <title>Draft genome sequences of 48 bacterial type strains from the CCUG.</title>
        <authorList>
            <person name="Tunovic T."/>
            <person name="Pineiro-Iglesias B."/>
            <person name="Unosson C."/>
            <person name="Inganas E."/>
            <person name="Ohlen M."/>
            <person name="Cardew S."/>
            <person name="Jensie-Markopoulos S."/>
            <person name="Salva-Serra F."/>
            <person name="Jaen-Luchoro D."/>
            <person name="Karlsson R."/>
            <person name="Svensson-Stadler L."/>
            <person name="Chun J."/>
            <person name="Moore E."/>
        </authorList>
    </citation>
    <scope>NUCLEOTIDE SEQUENCE [LARGE SCALE GENOMIC DNA]</scope>
    <source>
        <strain evidence="2 3">CCUG 65687</strain>
    </source>
</reference>
<feature type="compositionally biased region" description="Low complexity" evidence="1">
    <location>
        <begin position="461"/>
        <end position="474"/>
    </location>
</feature>
<proteinExistence type="predicted"/>
<protein>
    <submittedName>
        <fullName evidence="2">Uncharacterized protein</fullName>
    </submittedName>
</protein>
<dbReference type="SUPFAM" id="SSF110296">
    <property type="entry name" value="Oligoxyloglucan reducing end-specific cellobiohydrolase"/>
    <property type="match status" value="1"/>
</dbReference>
<name>A0A6L3NM37_9BURK</name>
<comment type="caution">
    <text evidence="2">The sequence shown here is derived from an EMBL/GenBank/DDBJ whole genome shotgun (WGS) entry which is preliminary data.</text>
</comment>
<dbReference type="AlphaFoldDB" id="A0A6L3NM37"/>
<dbReference type="InterPro" id="IPR028203">
    <property type="entry name" value="PSII_CF48-like_dom"/>
</dbReference>
<evidence type="ECO:0000256" key="1">
    <source>
        <dbReference type="SAM" id="MobiDB-lite"/>
    </source>
</evidence>
<feature type="region of interest" description="Disordered" evidence="1">
    <location>
        <begin position="452"/>
        <end position="474"/>
    </location>
</feature>
<dbReference type="PANTHER" id="PTHR47199:SF2">
    <property type="entry name" value="PHOTOSYSTEM II STABILITY_ASSEMBLY FACTOR HCF136, CHLOROPLASTIC"/>
    <property type="match status" value="1"/>
</dbReference>
<accession>A0A6L3NM37</accession>
<dbReference type="Proteomes" id="UP000473571">
    <property type="component" value="Unassembled WGS sequence"/>
</dbReference>
<dbReference type="InterPro" id="IPR036278">
    <property type="entry name" value="Sialidase_sf"/>
</dbReference>
<dbReference type="Gene3D" id="2.130.10.10">
    <property type="entry name" value="YVTN repeat-like/Quinoprotein amine dehydrogenase"/>
    <property type="match status" value="1"/>
</dbReference>
<dbReference type="Pfam" id="PF14870">
    <property type="entry name" value="PSII_BNR"/>
    <property type="match status" value="1"/>
</dbReference>
<dbReference type="PANTHER" id="PTHR47199">
    <property type="entry name" value="PHOTOSYSTEM II STABILITY/ASSEMBLY FACTOR HCF136, CHLOROPLASTIC"/>
    <property type="match status" value="1"/>
</dbReference>
<dbReference type="SUPFAM" id="SSF50939">
    <property type="entry name" value="Sialidases"/>
    <property type="match status" value="1"/>
</dbReference>
<evidence type="ECO:0000313" key="2">
    <source>
        <dbReference type="EMBL" id="KAB0685172.1"/>
    </source>
</evidence>
<evidence type="ECO:0000313" key="3">
    <source>
        <dbReference type="Proteomes" id="UP000473571"/>
    </source>
</evidence>
<dbReference type="InterPro" id="IPR015943">
    <property type="entry name" value="WD40/YVTN_repeat-like_dom_sf"/>
</dbReference>
<dbReference type="EMBL" id="VZOL01000035">
    <property type="protein sequence ID" value="KAB0685172.1"/>
    <property type="molecule type" value="Genomic_DNA"/>
</dbReference>